<evidence type="ECO:0000313" key="3">
    <source>
        <dbReference type="Proteomes" id="UP001472677"/>
    </source>
</evidence>
<dbReference type="EMBL" id="JBBPBM010000083">
    <property type="protein sequence ID" value="KAK8510714.1"/>
    <property type="molecule type" value="Genomic_DNA"/>
</dbReference>
<protein>
    <submittedName>
        <fullName evidence="2">Uncharacterized protein</fullName>
    </submittedName>
</protein>
<name>A0ABR2BUT3_9ROSI</name>
<dbReference type="Proteomes" id="UP001472677">
    <property type="component" value="Unassembled WGS sequence"/>
</dbReference>
<reference evidence="2 3" key="1">
    <citation type="journal article" date="2024" name="G3 (Bethesda)">
        <title>Genome assembly of Hibiscus sabdariffa L. provides insights into metabolisms of medicinal natural products.</title>
        <authorList>
            <person name="Kim T."/>
        </authorList>
    </citation>
    <scope>NUCLEOTIDE SEQUENCE [LARGE SCALE GENOMIC DNA]</scope>
    <source>
        <strain evidence="2">TK-2024</strain>
        <tissue evidence="2">Old leaves</tissue>
    </source>
</reference>
<comment type="caution">
    <text evidence="2">The sequence shown here is derived from an EMBL/GenBank/DDBJ whole genome shotgun (WGS) entry which is preliminary data.</text>
</comment>
<feature type="region of interest" description="Disordered" evidence="1">
    <location>
        <begin position="20"/>
        <end position="94"/>
    </location>
</feature>
<evidence type="ECO:0000256" key="1">
    <source>
        <dbReference type="SAM" id="MobiDB-lite"/>
    </source>
</evidence>
<proteinExistence type="predicted"/>
<organism evidence="2 3">
    <name type="scientific">Hibiscus sabdariffa</name>
    <name type="common">roselle</name>
    <dbReference type="NCBI Taxonomy" id="183260"/>
    <lineage>
        <taxon>Eukaryota</taxon>
        <taxon>Viridiplantae</taxon>
        <taxon>Streptophyta</taxon>
        <taxon>Embryophyta</taxon>
        <taxon>Tracheophyta</taxon>
        <taxon>Spermatophyta</taxon>
        <taxon>Magnoliopsida</taxon>
        <taxon>eudicotyledons</taxon>
        <taxon>Gunneridae</taxon>
        <taxon>Pentapetalae</taxon>
        <taxon>rosids</taxon>
        <taxon>malvids</taxon>
        <taxon>Malvales</taxon>
        <taxon>Malvaceae</taxon>
        <taxon>Malvoideae</taxon>
        <taxon>Hibiscus</taxon>
    </lineage>
</organism>
<sequence length="128" mass="14151">MEIPPTPLVEIDSEDTIVVKEEESESIPQPPLASTPVKRRSVKRTAGRILVEEDKPSPATPRSEEEVQSSADEEDRPTIIPPIHPMSIKRKVTKRARCSSTKVAKELKAKLEREGEAVAILRSCVGQC</sequence>
<keyword evidence="3" id="KW-1185">Reference proteome</keyword>
<gene>
    <name evidence="2" type="ORF">V6N12_067164</name>
</gene>
<evidence type="ECO:0000313" key="2">
    <source>
        <dbReference type="EMBL" id="KAK8510714.1"/>
    </source>
</evidence>
<accession>A0ABR2BUT3</accession>
<feature type="compositionally biased region" description="Basic residues" evidence="1">
    <location>
        <begin position="37"/>
        <end position="46"/>
    </location>
</feature>